<evidence type="ECO:0000313" key="3">
    <source>
        <dbReference type="Proteomes" id="UP001597110"/>
    </source>
</evidence>
<protein>
    <submittedName>
        <fullName evidence="2">Uncharacterized protein</fullName>
    </submittedName>
</protein>
<reference evidence="3" key="1">
    <citation type="journal article" date="2019" name="Int. J. Syst. Evol. Microbiol.">
        <title>The Global Catalogue of Microorganisms (GCM) 10K type strain sequencing project: providing services to taxonomists for standard genome sequencing and annotation.</title>
        <authorList>
            <consortium name="The Broad Institute Genomics Platform"/>
            <consortium name="The Broad Institute Genome Sequencing Center for Infectious Disease"/>
            <person name="Wu L."/>
            <person name="Ma J."/>
        </authorList>
    </citation>
    <scope>NUCLEOTIDE SEQUENCE [LARGE SCALE GENOMIC DNA]</scope>
    <source>
        <strain evidence="3">CCUG 55585</strain>
    </source>
</reference>
<evidence type="ECO:0000256" key="1">
    <source>
        <dbReference type="SAM" id="Phobius"/>
    </source>
</evidence>
<proteinExistence type="predicted"/>
<sequence>MAPSVCSALAGTALVLLPGLYALPQRDRPYGWLTDRLAAGGGWLLLGAAALFALLAIALFVHARRVATGGQASGEAGG</sequence>
<name>A0ABW2YCW2_9GAMM</name>
<comment type="caution">
    <text evidence="2">The sequence shown here is derived from an EMBL/GenBank/DDBJ whole genome shotgun (WGS) entry which is preliminary data.</text>
</comment>
<organism evidence="2 3">
    <name type="scientific">Lysobacter brunescens</name>
    <dbReference type="NCBI Taxonomy" id="262323"/>
    <lineage>
        <taxon>Bacteria</taxon>
        <taxon>Pseudomonadati</taxon>
        <taxon>Pseudomonadota</taxon>
        <taxon>Gammaproteobacteria</taxon>
        <taxon>Lysobacterales</taxon>
        <taxon>Lysobacteraceae</taxon>
        <taxon>Lysobacter</taxon>
    </lineage>
</organism>
<dbReference type="RefSeq" id="WP_386823796.1">
    <property type="nucleotide sequence ID" value="NZ_JBHTIF010000001.1"/>
</dbReference>
<gene>
    <name evidence="2" type="ORF">ACFQ0E_11575</name>
</gene>
<keyword evidence="1" id="KW-0812">Transmembrane</keyword>
<accession>A0ABW2YCW2</accession>
<dbReference type="Proteomes" id="UP001597110">
    <property type="component" value="Unassembled WGS sequence"/>
</dbReference>
<dbReference type="EMBL" id="JBHTIF010000001">
    <property type="protein sequence ID" value="MFD0726232.1"/>
    <property type="molecule type" value="Genomic_DNA"/>
</dbReference>
<keyword evidence="1" id="KW-1133">Transmembrane helix</keyword>
<feature type="transmembrane region" description="Helical" evidence="1">
    <location>
        <begin position="38"/>
        <end position="61"/>
    </location>
</feature>
<keyword evidence="3" id="KW-1185">Reference proteome</keyword>
<keyword evidence="1" id="KW-0472">Membrane</keyword>
<evidence type="ECO:0000313" key="2">
    <source>
        <dbReference type="EMBL" id="MFD0726232.1"/>
    </source>
</evidence>